<protein>
    <submittedName>
        <fullName evidence="2">Uncharacterized protein</fullName>
    </submittedName>
</protein>
<dbReference type="Proteomes" id="UP001253458">
    <property type="component" value="Unassembled WGS sequence"/>
</dbReference>
<keyword evidence="4" id="KW-1185">Reference proteome</keyword>
<evidence type="ECO:0000313" key="5">
    <source>
        <dbReference type="Proteomes" id="UP001253458"/>
    </source>
</evidence>
<dbReference type="AlphaFoldDB" id="A0AAJ2BYW4"/>
<proteinExistence type="predicted"/>
<dbReference type="EMBL" id="JAVDTS010000003">
    <property type="protein sequence ID" value="MDR6837381.1"/>
    <property type="molecule type" value="Genomic_DNA"/>
</dbReference>
<name>A0AAJ2BYW4_ACIDE</name>
<dbReference type="Proteomes" id="UP001249076">
    <property type="component" value="Unassembled WGS sequence"/>
</dbReference>
<organism evidence="2 5">
    <name type="scientific">Acidovorax delafieldii</name>
    <name type="common">Pseudomonas delafieldii</name>
    <dbReference type="NCBI Taxonomy" id="47920"/>
    <lineage>
        <taxon>Bacteria</taxon>
        <taxon>Pseudomonadati</taxon>
        <taxon>Pseudomonadota</taxon>
        <taxon>Betaproteobacteria</taxon>
        <taxon>Burkholderiales</taxon>
        <taxon>Comamonadaceae</taxon>
        <taxon>Acidovorax</taxon>
    </lineage>
</organism>
<evidence type="ECO:0000313" key="2">
    <source>
        <dbReference type="EMBL" id="MDR6768665.1"/>
    </source>
</evidence>
<evidence type="ECO:0000313" key="4">
    <source>
        <dbReference type="Proteomes" id="UP001249076"/>
    </source>
</evidence>
<comment type="caution">
    <text evidence="2">The sequence shown here is derived from an EMBL/GenBank/DDBJ whole genome shotgun (WGS) entry which is preliminary data.</text>
</comment>
<dbReference type="EMBL" id="JAVDTL010000006">
    <property type="protein sequence ID" value="MDR6768665.1"/>
    <property type="molecule type" value="Genomic_DNA"/>
</dbReference>
<reference evidence="2 4" key="1">
    <citation type="submission" date="2023-07" db="EMBL/GenBank/DDBJ databases">
        <title>Sorghum-associated microbial communities from plants grown in Nebraska, USA.</title>
        <authorList>
            <person name="Schachtman D."/>
        </authorList>
    </citation>
    <scope>NUCLEOTIDE SEQUENCE</scope>
    <source>
        <strain evidence="3 4">BE105</strain>
        <strain evidence="2">BE69</strain>
    </source>
</reference>
<sequence length="211" mass="23259">MTEPTGWHPSALMQDDCKALSKWLAKRACCICWKKKAKEQPMTTEPTDAELWQLWIPMAGRSGVADPVDFARAVLQRWGQPSGAGEVVAWESTTLGYTKYLTQSRYEMFSPAARAWYKPYKCSNCAAPQPTQAVPPAGRDESVNSCWCLTCRPMRLEDPFSIRMALCPTCGNKRCPKANDHRNECTGSNAPGQPGSAYFGGIKGKEAGNAE</sequence>
<evidence type="ECO:0000313" key="3">
    <source>
        <dbReference type="EMBL" id="MDR6837381.1"/>
    </source>
</evidence>
<gene>
    <name evidence="2" type="ORF">J2W88_003969</name>
    <name evidence="3" type="ORF">J2W93_002219</name>
</gene>
<feature type="region of interest" description="Disordered" evidence="1">
    <location>
        <begin position="186"/>
        <end position="211"/>
    </location>
</feature>
<dbReference type="RefSeq" id="WP_209818719.1">
    <property type="nucleotide sequence ID" value="NZ_JAVDTL010000006.1"/>
</dbReference>
<evidence type="ECO:0000256" key="1">
    <source>
        <dbReference type="SAM" id="MobiDB-lite"/>
    </source>
</evidence>
<accession>A0AAJ2BYW4</accession>